<organism evidence="2 3">
    <name type="scientific">Prorocentrum cordatum</name>
    <dbReference type="NCBI Taxonomy" id="2364126"/>
    <lineage>
        <taxon>Eukaryota</taxon>
        <taxon>Sar</taxon>
        <taxon>Alveolata</taxon>
        <taxon>Dinophyceae</taxon>
        <taxon>Prorocentrales</taxon>
        <taxon>Prorocentraceae</taxon>
        <taxon>Prorocentrum</taxon>
    </lineage>
</organism>
<accession>A0ABN9WKZ0</accession>
<proteinExistence type="predicted"/>
<evidence type="ECO:0000313" key="3">
    <source>
        <dbReference type="Proteomes" id="UP001189429"/>
    </source>
</evidence>
<dbReference type="EMBL" id="CAUYUJ010018912">
    <property type="protein sequence ID" value="CAK0887227.1"/>
    <property type="molecule type" value="Genomic_DNA"/>
</dbReference>
<gene>
    <name evidence="2" type="ORF">PCOR1329_LOCUS68344</name>
</gene>
<evidence type="ECO:0000256" key="1">
    <source>
        <dbReference type="SAM" id="MobiDB-lite"/>
    </source>
</evidence>
<feature type="region of interest" description="Disordered" evidence="1">
    <location>
        <begin position="143"/>
        <end position="170"/>
    </location>
</feature>
<dbReference type="Proteomes" id="UP001189429">
    <property type="component" value="Unassembled WGS sequence"/>
</dbReference>
<evidence type="ECO:0000313" key="2">
    <source>
        <dbReference type="EMBL" id="CAK0887227.1"/>
    </source>
</evidence>
<reference evidence="2" key="1">
    <citation type="submission" date="2023-10" db="EMBL/GenBank/DDBJ databases">
        <authorList>
            <person name="Chen Y."/>
            <person name="Shah S."/>
            <person name="Dougan E. K."/>
            <person name="Thang M."/>
            <person name="Chan C."/>
        </authorList>
    </citation>
    <scope>NUCLEOTIDE SEQUENCE [LARGE SCALE GENOMIC DNA]</scope>
</reference>
<name>A0ABN9WKZ0_9DINO</name>
<keyword evidence="3" id="KW-1185">Reference proteome</keyword>
<comment type="caution">
    <text evidence="2">The sequence shown here is derived from an EMBL/GenBank/DDBJ whole genome shotgun (WGS) entry which is preliminary data.</text>
</comment>
<protein>
    <submittedName>
        <fullName evidence="2">Uncharacterized protein</fullName>
    </submittedName>
</protein>
<sequence>MLLLVPLPLPFVGQGLFTNIMDICIPDWKERKEFWAKWNPNRKSLPPEDPEEEHKKNENFVIDYVEKMLPRVYTDDTIRFNRKAFDWGTQFTVDCGDKEYWQEVLPRYPELANFQVADYWTQRPNEQKPTLTADLLPAIAKFDQPKWPSDPRDIPVKGELPIQDAAEEDE</sequence>
<feature type="non-terminal residue" evidence="2">
    <location>
        <position position="170"/>
    </location>
</feature>